<dbReference type="PANTHER" id="PTHR44688">
    <property type="entry name" value="DNA-BINDING TRANSCRIPTIONAL ACTIVATOR DEVR_DOSR"/>
    <property type="match status" value="1"/>
</dbReference>
<reference evidence="5 6" key="1">
    <citation type="submission" date="2020-02" db="EMBL/GenBank/DDBJ databases">
        <title>Whole genome PO2S7.</title>
        <authorList>
            <person name="Singha K.M."/>
        </authorList>
    </citation>
    <scope>NUCLEOTIDE SEQUENCE [LARGE SCALE GENOMIC DNA]</scope>
    <source>
        <strain evidence="5 6">PO2S7</strain>
    </source>
</reference>
<dbReference type="GO" id="GO:0003677">
    <property type="term" value="F:DNA binding"/>
    <property type="evidence" value="ECO:0007669"/>
    <property type="project" value="UniProtKB-KW"/>
</dbReference>
<dbReference type="KEGG" id="kgn:GY169_20415"/>
<dbReference type="GO" id="GO:0006355">
    <property type="term" value="P:regulation of DNA-templated transcription"/>
    <property type="evidence" value="ECO:0007669"/>
    <property type="project" value="InterPro"/>
</dbReference>
<organism evidence="5 6">
    <name type="scientific">Kluyvera genomosp. 3</name>
    <dbReference type="NCBI Taxonomy" id="2774055"/>
    <lineage>
        <taxon>Bacteria</taxon>
        <taxon>Pseudomonadati</taxon>
        <taxon>Pseudomonadota</taxon>
        <taxon>Gammaproteobacteria</taxon>
        <taxon>Enterobacterales</taxon>
        <taxon>Enterobacteriaceae</taxon>
        <taxon>Kluyvera</taxon>
    </lineage>
</organism>
<dbReference type="PANTHER" id="PTHR44688:SF16">
    <property type="entry name" value="DNA-BINDING TRANSCRIPTIONAL ACTIVATOR DEVR_DOSR"/>
    <property type="match status" value="1"/>
</dbReference>
<gene>
    <name evidence="5" type="ORF">GY169_20415</name>
</gene>
<dbReference type="InterPro" id="IPR036388">
    <property type="entry name" value="WH-like_DNA-bd_sf"/>
</dbReference>
<dbReference type="InterPro" id="IPR016032">
    <property type="entry name" value="Sig_transdc_resp-reg_C-effctor"/>
</dbReference>
<evidence type="ECO:0000256" key="3">
    <source>
        <dbReference type="ARBA" id="ARBA00023163"/>
    </source>
</evidence>
<evidence type="ECO:0000256" key="2">
    <source>
        <dbReference type="ARBA" id="ARBA00023125"/>
    </source>
</evidence>
<protein>
    <submittedName>
        <fullName evidence="5">Helix-turn-helix transcriptional regulator</fullName>
    </submittedName>
</protein>
<dbReference type="SUPFAM" id="SSF46894">
    <property type="entry name" value="C-terminal effector domain of the bipartite response regulators"/>
    <property type="match status" value="1"/>
</dbReference>
<feature type="domain" description="HTH luxR-type" evidence="4">
    <location>
        <begin position="110"/>
        <end position="167"/>
    </location>
</feature>
<dbReference type="AlphaFoldDB" id="A0A6G9RRX8"/>
<accession>A0A6G9RRX8</accession>
<dbReference type="EMBL" id="CP050321">
    <property type="protein sequence ID" value="QIR29023.1"/>
    <property type="molecule type" value="Genomic_DNA"/>
</dbReference>
<sequence length="177" mass="20964">MFAPYQLVILSKNYFLWQGVKHALPYMVNPAPTLQWFNKDNDNCVFELREKILCDNSETKWLIITEENRTQEIQQFLPPGRVCVLSDKLSIKQLTQQLKHPEFRRCMRKESPLTHSEIHICLLIIMGFSPNTIARMLHKSPKTIYTHRRNAMAKFHCNTLAELHRKIRTIENHSLHQ</sequence>
<evidence type="ECO:0000259" key="4">
    <source>
        <dbReference type="SMART" id="SM00421"/>
    </source>
</evidence>
<dbReference type="PRINTS" id="PR00038">
    <property type="entry name" value="HTHLUXR"/>
</dbReference>
<dbReference type="RefSeq" id="WP_163448831.1">
    <property type="nucleotide sequence ID" value="NZ_CP050321.1"/>
</dbReference>
<name>A0A6G9RRX8_9ENTR</name>
<keyword evidence="1" id="KW-0805">Transcription regulation</keyword>
<dbReference type="Proteomes" id="UP000503580">
    <property type="component" value="Chromosome"/>
</dbReference>
<proteinExistence type="predicted"/>
<keyword evidence="3" id="KW-0804">Transcription</keyword>
<keyword evidence="6" id="KW-1185">Reference proteome</keyword>
<evidence type="ECO:0000313" key="5">
    <source>
        <dbReference type="EMBL" id="QIR29023.1"/>
    </source>
</evidence>
<keyword evidence="2" id="KW-0238">DNA-binding</keyword>
<evidence type="ECO:0000313" key="6">
    <source>
        <dbReference type="Proteomes" id="UP000503580"/>
    </source>
</evidence>
<dbReference type="SMART" id="SM00421">
    <property type="entry name" value="HTH_LUXR"/>
    <property type="match status" value="1"/>
</dbReference>
<dbReference type="InterPro" id="IPR000792">
    <property type="entry name" value="Tscrpt_reg_LuxR_C"/>
</dbReference>
<evidence type="ECO:0000256" key="1">
    <source>
        <dbReference type="ARBA" id="ARBA00023015"/>
    </source>
</evidence>
<dbReference type="Gene3D" id="1.10.10.10">
    <property type="entry name" value="Winged helix-like DNA-binding domain superfamily/Winged helix DNA-binding domain"/>
    <property type="match status" value="1"/>
</dbReference>
<dbReference type="Pfam" id="PF00196">
    <property type="entry name" value="GerE"/>
    <property type="match status" value="1"/>
</dbReference>